<dbReference type="InterPro" id="IPR023058">
    <property type="entry name" value="PPIase_PpiC_CS"/>
</dbReference>
<keyword evidence="7" id="KW-0472">Membrane</keyword>
<comment type="catalytic activity">
    <reaction evidence="1">
        <text>[protein]-peptidylproline (omega=180) = [protein]-peptidylproline (omega=0)</text>
        <dbReference type="Rhea" id="RHEA:16237"/>
        <dbReference type="Rhea" id="RHEA-COMP:10747"/>
        <dbReference type="Rhea" id="RHEA-COMP:10748"/>
        <dbReference type="ChEBI" id="CHEBI:83833"/>
        <dbReference type="ChEBI" id="CHEBI:83834"/>
        <dbReference type="EC" id="5.2.1.8"/>
    </reaction>
</comment>
<evidence type="ECO:0000256" key="6">
    <source>
        <dbReference type="PROSITE-ProRule" id="PRU00278"/>
    </source>
</evidence>
<keyword evidence="5 6" id="KW-0413">Isomerase</keyword>
<dbReference type="EC" id="5.2.1.8" evidence="2"/>
<dbReference type="SUPFAM" id="SSF109998">
    <property type="entry name" value="Triger factor/SurA peptide-binding domain-like"/>
    <property type="match status" value="1"/>
</dbReference>
<dbReference type="Gene3D" id="1.10.4030.10">
    <property type="entry name" value="Porin chaperone SurA, peptide-binding domain"/>
    <property type="match status" value="1"/>
</dbReference>
<evidence type="ECO:0000259" key="8">
    <source>
        <dbReference type="PROSITE" id="PS50198"/>
    </source>
</evidence>
<dbReference type="Pfam" id="PF00639">
    <property type="entry name" value="Rotamase"/>
    <property type="match status" value="1"/>
</dbReference>
<dbReference type="Gene3D" id="3.10.50.40">
    <property type="match status" value="1"/>
</dbReference>
<keyword evidence="4 6" id="KW-0697">Rotamase</keyword>
<proteinExistence type="predicted"/>
<protein>
    <recommendedName>
        <fullName evidence="2">peptidylprolyl isomerase</fullName>
        <ecNumber evidence="2">5.2.1.8</ecNumber>
    </recommendedName>
</protein>
<dbReference type="InterPro" id="IPR050245">
    <property type="entry name" value="PrsA_foldase"/>
</dbReference>
<feature type="transmembrane region" description="Helical" evidence="7">
    <location>
        <begin position="7"/>
        <end position="30"/>
    </location>
</feature>
<sequence length="310" mass="35402">MRNIKVLWGVNAVLLIVVVILSFVLFAGFFTETNVDMDPDHSEQNESTRTIATIGEKTITSADLEKQLLQKYGRELLNQMVDHEVVRMEGKALGITVEESEIQKELKRMQQGYDSEDQFYQAMREQLGMTMDALKTDVYDKLLLEKLATRHVTVTDTQVDEYIAAHPDEFRITQQLRLQQIVVGGPEQAAKVMADIDRGLDFAQVAQERSLDDATRNSGGDLGWIDEDDPFIAEPLLSAVKQLQIGDISEAIAINDHFYILKLVDRKQHPTMTREQIRESVRKEMALREAPPLKEVLKMLREKWNVSILM</sequence>
<comment type="caution">
    <text evidence="9">The sequence shown here is derived from an EMBL/GenBank/DDBJ whole genome shotgun (WGS) entry which is preliminary data.</text>
</comment>
<evidence type="ECO:0000256" key="5">
    <source>
        <dbReference type="ARBA" id="ARBA00023235"/>
    </source>
</evidence>
<dbReference type="Pfam" id="PF13624">
    <property type="entry name" value="SurA_N_3"/>
    <property type="match status" value="1"/>
</dbReference>
<accession>A0A2W1NWM1</accession>
<dbReference type="PANTHER" id="PTHR47245">
    <property type="entry name" value="PEPTIDYLPROLYL ISOMERASE"/>
    <property type="match status" value="1"/>
</dbReference>
<dbReference type="SUPFAM" id="SSF54534">
    <property type="entry name" value="FKBP-like"/>
    <property type="match status" value="1"/>
</dbReference>
<keyword evidence="10" id="KW-1185">Reference proteome</keyword>
<reference evidence="9" key="1">
    <citation type="submission" date="2018-06" db="EMBL/GenBank/DDBJ databases">
        <title>Paenibacillus xerothermodurans sp. nov. an extremely dry heat resistant spore forming bacterium isolated from the soil of Cape Canaveral, Florida.</title>
        <authorList>
            <person name="Seuylemezian A."/>
            <person name="Kaur N."/>
            <person name="Patil P."/>
            <person name="Patil P."/>
            <person name="Mayilraj S."/>
            <person name="Vaishampayan P."/>
        </authorList>
    </citation>
    <scope>NUCLEOTIDE SEQUENCE [LARGE SCALE GENOMIC DNA]</scope>
    <source>
        <strain evidence="9">ATCC 27380</strain>
    </source>
</reference>
<evidence type="ECO:0000256" key="2">
    <source>
        <dbReference type="ARBA" id="ARBA00013194"/>
    </source>
</evidence>
<evidence type="ECO:0000256" key="3">
    <source>
        <dbReference type="ARBA" id="ARBA00022729"/>
    </source>
</evidence>
<dbReference type="PROSITE" id="PS01096">
    <property type="entry name" value="PPIC_PPIASE_1"/>
    <property type="match status" value="1"/>
</dbReference>
<organism evidence="9 10">
    <name type="scientific">Paenibacillus xerothermodurans</name>
    <dbReference type="NCBI Taxonomy" id="1977292"/>
    <lineage>
        <taxon>Bacteria</taxon>
        <taxon>Bacillati</taxon>
        <taxon>Bacillota</taxon>
        <taxon>Bacilli</taxon>
        <taxon>Bacillales</taxon>
        <taxon>Paenibacillaceae</taxon>
        <taxon>Paenibacillus</taxon>
    </lineage>
</organism>
<dbReference type="AlphaFoldDB" id="A0A2W1NWM1"/>
<name>A0A2W1NWM1_PAEXE</name>
<evidence type="ECO:0000256" key="4">
    <source>
        <dbReference type="ARBA" id="ARBA00023110"/>
    </source>
</evidence>
<dbReference type="Proteomes" id="UP000214746">
    <property type="component" value="Unassembled WGS sequence"/>
</dbReference>
<dbReference type="InterPro" id="IPR027304">
    <property type="entry name" value="Trigger_fact/SurA_dom_sf"/>
</dbReference>
<evidence type="ECO:0000313" key="9">
    <source>
        <dbReference type="EMBL" id="PZE19228.1"/>
    </source>
</evidence>
<evidence type="ECO:0000313" key="10">
    <source>
        <dbReference type="Proteomes" id="UP000214746"/>
    </source>
</evidence>
<dbReference type="GO" id="GO:0003755">
    <property type="term" value="F:peptidyl-prolyl cis-trans isomerase activity"/>
    <property type="evidence" value="ECO:0007669"/>
    <property type="project" value="UniProtKB-KW"/>
</dbReference>
<dbReference type="PANTHER" id="PTHR47245:SF1">
    <property type="entry name" value="FOLDASE PROTEIN PRSA"/>
    <property type="match status" value="1"/>
</dbReference>
<keyword evidence="7" id="KW-0812">Transmembrane</keyword>
<feature type="domain" description="PpiC" evidence="8">
    <location>
        <begin position="173"/>
        <end position="265"/>
    </location>
</feature>
<dbReference type="InterPro" id="IPR046357">
    <property type="entry name" value="PPIase_dom_sf"/>
</dbReference>
<keyword evidence="7" id="KW-1133">Transmembrane helix</keyword>
<dbReference type="RefSeq" id="WP_089201704.1">
    <property type="nucleotide sequence ID" value="NZ_NHRJ02000020.1"/>
</dbReference>
<keyword evidence="3" id="KW-0732">Signal</keyword>
<dbReference type="EMBL" id="NHRJ02000020">
    <property type="protein sequence ID" value="PZE19228.1"/>
    <property type="molecule type" value="Genomic_DNA"/>
</dbReference>
<evidence type="ECO:0000256" key="7">
    <source>
        <dbReference type="SAM" id="Phobius"/>
    </source>
</evidence>
<dbReference type="OrthoDB" id="2677468at2"/>
<dbReference type="InterPro" id="IPR000297">
    <property type="entry name" value="PPIase_PpiC"/>
</dbReference>
<gene>
    <name evidence="9" type="ORF">CBW46_019870</name>
</gene>
<dbReference type="PROSITE" id="PS50198">
    <property type="entry name" value="PPIC_PPIASE_2"/>
    <property type="match status" value="1"/>
</dbReference>
<evidence type="ECO:0000256" key="1">
    <source>
        <dbReference type="ARBA" id="ARBA00000971"/>
    </source>
</evidence>